<dbReference type="AlphaFoldDB" id="A0A2U2MT23"/>
<evidence type="ECO:0000256" key="3">
    <source>
        <dbReference type="ARBA" id="ARBA00022989"/>
    </source>
</evidence>
<evidence type="ECO:0000256" key="4">
    <source>
        <dbReference type="ARBA" id="ARBA00023136"/>
    </source>
</evidence>
<dbReference type="PANTHER" id="PTHR43424">
    <property type="entry name" value="LOCUS PUTATIVE PROTEIN 1-RELATED"/>
    <property type="match status" value="1"/>
</dbReference>
<feature type="transmembrane region" description="Helical" evidence="6">
    <location>
        <begin position="364"/>
        <end position="390"/>
    </location>
</feature>
<feature type="transmembrane region" description="Helical" evidence="6">
    <location>
        <begin position="517"/>
        <end position="539"/>
    </location>
</feature>
<keyword evidence="2 6" id="KW-0812">Transmembrane</keyword>
<feature type="transmembrane region" description="Helical" evidence="6">
    <location>
        <begin position="246"/>
        <end position="266"/>
    </location>
</feature>
<evidence type="ECO:0000313" key="8">
    <source>
        <dbReference type="Proteomes" id="UP000245753"/>
    </source>
</evidence>
<feature type="transmembrane region" description="Helical" evidence="6">
    <location>
        <begin position="459"/>
        <end position="478"/>
    </location>
</feature>
<evidence type="ECO:0000256" key="1">
    <source>
        <dbReference type="ARBA" id="ARBA00004141"/>
    </source>
</evidence>
<dbReference type="GO" id="GO:0016020">
    <property type="term" value="C:membrane"/>
    <property type="evidence" value="ECO:0007669"/>
    <property type="project" value="UniProtKB-SubCell"/>
</dbReference>
<accession>A0A2U2MT23</accession>
<feature type="transmembrane region" description="Helical" evidence="6">
    <location>
        <begin position="322"/>
        <end position="343"/>
    </location>
</feature>
<feature type="transmembrane region" description="Helical" evidence="6">
    <location>
        <begin position="84"/>
        <end position="106"/>
    </location>
</feature>
<feature type="transmembrane region" description="Helical" evidence="6">
    <location>
        <begin position="118"/>
        <end position="140"/>
    </location>
</feature>
<evidence type="ECO:0000313" key="7">
    <source>
        <dbReference type="EMBL" id="PWG59984.1"/>
    </source>
</evidence>
<evidence type="ECO:0000256" key="6">
    <source>
        <dbReference type="SAM" id="Phobius"/>
    </source>
</evidence>
<reference evidence="7 8" key="1">
    <citation type="journal article" date="2018" name="Int. J. Syst. Evol. Microbiol.">
        <title>Bifidobacterium catulorum sp. nov., a novel taxon from the faeces of the baby common marmoset (Callithrix jacchus).</title>
        <authorList>
            <person name="Modesto M."/>
            <person name="Michelini S."/>
            <person name="Oki K."/>
            <person name="Biavati B."/>
            <person name="Watanabe K."/>
            <person name="Mattarelli P."/>
        </authorList>
    </citation>
    <scope>NUCLEOTIDE SEQUENCE [LARGE SCALE GENOMIC DNA]</scope>
    <source>
        <strain evidence="7 8">MRM 8.19</strain>
    </source>
</reference>
<dbReference type="Pfam" id="PF01943">
    <property type="entry name" value="Polysacc_synt"/>
    <property type="match status" value="1"/>
</dbReference>
<protein>
    <submittedName>
        <fullName evidence="7">Flippase</fullName>
    </submittedName>
</protein>
<keyword evidence="8" id="KW-1185">Reference proteome</keyword>
<feature type="transmembrane region" description="Helical" evidence="6">
    <location>
        <begin position="191"/>
        <end position="212"/>
    </location>
</feature>
<evidence type="ECO:0000256" key="5">
    <source>
        <dbReference type="SAM" id="MobiDB-lite"/>
    </source>
</evidence>
<name>A0A2U2MT23_9BIFI</name>
<gene>
    <name evidence="7" type="ORF">DF200_04915</name>
</gene>
<feature type="transmembrane region" description="Helical" evidence="6">
    <location>
        <begin position="224"/>
        <end position="240"/>
    </location>
</feature>
<proteinExistence type="predicted"/>
<feature type="transmembrane region" description="Helical" evidence="6">
    <location>
        <begin position="490"/>
        <end position="511"/>
    </location>
</feature>
<feature type="transmembrane region" description="Helical" evidence="6">
    <location>
        <begin position="430"/>
        <end position="453"/>
    </location>
</feature>
<dbReference type="CDD" id="cd13128">
    <property type="entry name" value="MATE_Wzx_like"/>
    <property type="match status" value="1"/>
</dbReference>
<keyword evidence="4 6" id="KW-0472">Membrane</keyword>
<sequence length="557" mass="60783">MVRTSGPRPAPFRAPGSRTAGYPIPPYTMNVAEEPPYWTPSRKTERIRPNRRTARRTAMPDTSQPAGHKPESGKPKIRSVKFNVLMNMILTSSAFIFPLITVPYVSRVLSPTGTGAVAFAQSIGGYFATIALLGIPQYGIRECAKVRDDARRLGTLVRELLCILAVSSTTMYAVFLICLFTVPRLAQDKPLMLICSAMIVLSSFGVEWFYQAIEQYGYITVRNIAFKITGLVLMLAFVHGTGDYRVYALITVIASYGSNVLNMLRLHRFVSLRTGERMNIRRHFRPMLSFIVISISSGVYLQIDMLILGLMSSNTVVGIYQLAVKIKTLLLTCINSLGGVLLPRLSYYYANGREKNADDLFGRFLHFSLIVSVAAALLGVICAPQLVVIIGGARFAASAIPLAIAVTALPFAAVNAILQQTLLADGHERQASAATFIGLFIALGVNLALIPPLGANGAALGNICAEIGTFIVRAWLLRARMRSIVRLLDLPRIVLAAVAGSLAAGLIWMFAVPHMTAFPQLVFLGLGFSVVYGGTLLIVRDQLAMEVCGRFLPRRKR</sequence>
<feature type="transmembrane region" description="Helical" evidence="6">
    <location>
        <begin position="287"/>
        <end position="310"/>
    </location>
</feature>
<dbReference type="InterPro" id="IPR002797">
    <property type="entry name" value="Polysacc_synth"/>
</dbReference>
<feature type="transmembrane region" description="Helical" evidence="6">
    <location>
        <begin position="160"/>
        <end position="185"/>
    </location>
</feature>
<feature type="transmembrane region" description="Helical" evidence="6">
    <location>
        <begin position="396"/>
        <end position="418"/>
    </location>
</feature>
<organism evidence="7 8">
    <name type="scientific">Bifidobacterium catulorum</name>
    <dbReference type="NCBI Taxonomy" id="1630173"/>
    <lineage>
        <taxon>Bacteria</taxon>
        <taxon>Bacillati</taxon>
        <taxon>Actinomycetota</taxon>
        <taxon>Actinomycetes</taxon>
        <taxon>Bifidobacteriales</taxon>
        <taxon>Bifidobacteriaceae</taxon>
        <taxon>Bifidobacterium</taxon>
    </lineage>
</organism>
<dbReference type="Proteomes" id="UP000245753">
    <property type="component" value="Unassembled WGS sequence"/>
</dbReference>
<evidence type="ECO:0000256" key="2">
    <source>
        <dbReference type="ARBA" id="ARBA00022692"/>
    </source>
</evidence>
<dbReference type="InterPro" id="IPR052556">
    <property type="entry name" value="PolySynth_Transporter"/>
</dbReference>
<keyword evidence="3 6" id="KW-1133">Transmembrane helix</keyword>
<feature type="region of interest" description="Disordered" evidence="5">
    <location>
        <begin position="1"/>
        <end position="75"/>
    </location>
</feature>
<dbReference type="EMBL" id="QFFN01000009">
    <property type="protein sequence ID" value="PWG59984.1"/>
    <property type="molecule type" value="Genomic_DNA"/>
</dbReference>
<dbReference type="PANTHER" id="PTHR43424:SF1">
    <property type="entry name" value="LOCUS PUTATIVE PROTEIN 1-RELATED"/>
    <property type="match status" value="1"/>
</dbReference>
<comment type="subcellular location">
    <subcellularLocation>
        <location evidence="1">Membrane</location>
        <topology evidence="1">Multi-pass membrane protein</topology>
    </subcellularLocation>
</comment>
<comment type="caution">
    <text evidence="7">The sequence shown here is derived from an EMBL/GenBank/DDBJ whole genome shotgun (WGS) entry which is preliminary data.</text>
</comment>